<evidence type="ECO:0000313" key="1">
    <source>
        <dbReference type="EMBL" id="QDU85109.1"/>
    </source>
</evidence>
<proteinExistence type="predicted"/>
<dbReference type="EMBL" id="CP036290">
    <property type="protein sequence ID" value="QDU85109.1"/>
    <property type="molecule type" value="Genomic_DNA"/>
</dbReference>
<reference evidence="1 2" key="1">
    <citation type="submission" date="2019-02" db="EMBL/GenBank/DDBJ databases">
        <title>Deep-cultivation of Planctomycetes and their phenomic and genomic characterization uncovers novel biology.</title>
        <authorList>
            <person name="Wiegand S."/>
            <person name="Jogler M."/>
            <person name="Boedeker C."/>
            <person name="Pinto D."/>
            <person name="Vollmers J."/>
            <person name="Rivas-Marin E."/>
            <person name="Kohn T."/>
            <person name="Peeters S.H."/>
            <person name="Heuer A."/>
            <person name="Rast P."/>
            <person name="Oberbeckmann S."/>
            <person name="Bunk B."/>
            <person name="Jeske O."/>
            <person name="Meyerdierks A."/>
            <person name="Storesund J.E."/>
            <person name="Kallscheuer N."/>
            <person name="Luecker S."/>
            <person name="Lage O.M."/>
            <person name="Pohl T."/>
            <person name="Merkel B.J."/>
            <person name="Hornburger P."/>
            <person name="Mueller R.-W."/>
            <person name="Bruemmer F."/>
            <person name="Labrenz M."/>
            <person name="Spormann A.M."/>
            <person name="Op den Camp H."/>
            <person name="Overmann J."/>
            <person name="Amann R."/>
            <person name="Jetten M.S.M."/>
            <person name="Mascher T."/>
            <person name="Medema M.H."/>
            <person name="Devos D.P."/>
            <person name="Kaster A.-K."/>
            <person name="Ovreas L."/>
            <person name="Rohde M."/>
            <person name="Galperin M.Y."/>
            <person name="Jogler C."/>
        </authorList>
    </citation>
    <scope>NUCLEOTIDE SEQUENCE [LARGE SCALE GENOMIC DNA]</scope>
    <source>
        <strain evidence="1 2">Pla163</strain>
    </source>
</reference>
<dbReference type="AlphaFoldDB" id="A0A518D0Y4"/>
<dbReference type="SUPFAM" id="SSF160574">
    <property type="entry name" value="BT0923-like"/>
    <property type="match status" value="1"/>
</dbReference>
<organism evidence="1 2">
    <name type="scientific">Rohdeia mirabilis</name>
    <dbReference type="NCBI Taxonomy" id="2528008"/>
    <lineage>
        <taxon>Bacteria</taxon>
        <taxon>Pseudomonadati</taxon>
        <taxon>Planctomycetota</taxon>
        <taxon>Planctomycetia</taxon>
        <taxon>Planctomycetia incertae sedis</taxon>
        <taxon>Rohdeia</taxon>
    </lineage>
</organism>
<dbReference type="Proteomes" id="UP000319342">
    <property type="component" value="Chromosome"/>
</dbReference>
<name>A0A518D0Y4_9BACT</name>
<evidence type="ECO:0000313" key="2">
    <source>
        <dbReference type="Proteomes" id="UP000319342"/>
    </source>
</evidence>
<evidence type="ECO:0008006" key="3">
    <source>
        <dbReference type="Google" id="ProtNLM"/>
    </source>
</evidence>
<gene>
    <name evidence="1" type="ORF">Pla163_22340</name>
</gene>
<accession>A0A518D0Y4</accession>
<dbReference type="PROSITE" id="PS51257">
    <property type="entry name" value="PROKAR_LIPOPROTEIN"/>
    <property type="match status" value="1"/>
</dbReference>
<dbReference type="RefSeq" id="WP_145187851.1">
    <property type="nucleotide sequence ID" value="NZ_CP036290.1"/>
</dbReference>
<dbReference type="Gene3D" id="3.10.450.360">
    <property type="match status" value="1"/>
</dbReference>
<protein>
    <recommendedName>
        <fullName evidence="3">PepSY domain-containing protein</fullName>
    </recommendedName>
</protein>
<keyword evidence="2" id="KW-1185">Reference proteome</keyword>
<sequence>MLLPILRLVPSPARTADAWVRLVGLLAAGALTASCAGVARPNSPGLGRVPIQIVELYDLAAPDGVMELEIDRDGNLREIEADVSVLELPAVVADAALRHLPAGRVVGAERELTSKGPAWEVKFDVEGRGWEVVVDEQGRIIETEQSLSLREAPAVVLASAERAIPDALLLSVELIRRGDESEYHVKRERLGVSYKIVVAPDGRVLRRVREARAEIEIPLRD</sequence>